<dbReference type="Proteomes" id="UP001597301">
    <property type="component" value="Unassembled WGS sequence"/>
</dbReference>
<feature type="transmembrane region" description="Helical" evidence="1">
    <location>
        <begin position="118"/>
        <end position="141"/>
    </location>
</feature>
<accession>A0ABW4KFT3</accession>
<keyword evidence="3" id="KW-1185">Reference proteome</keyword>
<evidence type="ECO:0000313" key="2">
    <source>
        <dbReference type="EMBL" id="MFD1706381.1"/>
    </source>
</evidence>
<dbReference type="EMBL" id="JBHUEO010000012">
    <property type="protein sequence ID" value="MFD1706381.1"/>
    <property type="molecule type" value="Genomic_DNA"/>
</dbReference>
<dbReference type="Pfam" id="PF11193">
    <property type="entry name" value="DUF2812"/>
    <property type="match status" value="1"/>
</dbReference>
<keyword evidence="1" id="KW-1133">Transmembrane helix</keyword>
<feature type="transmembrane region" description="Helical" evidence="1">
    <location>
        <begin position="147"/>
        <end position="168"/>
    </location>
</feature>
<organism evidence="2 3">
    <name type="scientific">Siminovitchia sediminis</name>
    <dbReference type="NCBI Taxonomy" id="1274353"/>
    <lineage>
        <taxon>Bacteria</taxon>
        <taxon>Bacillati</taxon>
        <taxon>Bacillota</taxon>
        <taxon>Bacilli</taxon>
        <taxon>Bacillales</taxon>
        <taxon>Bacillaceae</taxon>
        <taxon>Siminovitchia</taxon>
    </lineage>
</organism>
<protein>
    <submittedName>
        <fullName evidence="2">DUF2812 domain-containing protein</fullName>
    </submittedName>
</protein>
<sequence length="182" mass="21176">MAPTKYLMSNGLAFSENKDMEKLRKKALKGWNLKKFRFMGYELEKGECEDVIFSIDYRKLQPGEQVEYFDMFSDSGWEHVCSSHDMHIFKAKKGTIPIYSDVETSRDKLERLGKPVQAYTVFMLALTVILWTAMTLASGFVQTIVEWIFLTSVVLAVPAIMTTMAITYHKWKNRRKYKMQQG</sequence>
<comment type="caution">
    <text evidence="2">The sequence shown here is derived from an EMBL/GenBank/DDBJ whole genome shotgun (WGS) entry which is preliminary data.</text>
</comment>
<gene>
    <name evidence="2" type="ORF">ACFSCZ_06385</name>
</gene>
<proteinExistence type="predicted"/>
<keyword evidence="1" id="KW-0472">Membrane</keyword>
<evidence type="ECO:0000256" key="1">
    <source>
        <dbReference type="SAM" id="Phobius"/>
    </source>
</evidence>
<dbReference type="RefSeq" id="WP_380772974.1">
    <property type="nucleotide sequence ID" value="NZ_JBHUEO010000012.1"/>
</dbReference>
<keyword evidence="1" id="KW-0812">Transmembrane</keyword>
<dbReference type="InterPro" id="IPR021359">
    <property type="entry name" value="DUF2812"/>
</dbReference>
<evidence type="ECO:0000313" key="3">
    <source>
        <dbReference type="Proteomes" id="UP001597301"/>
    </source>
</evidence>
<name>A0ABW4KFT3_9BACI</name>
<reference evidence="3" key="1">
    <citation type="journal article" date="2019" name="Int. J. Syst. Evol. Microbiol.">
        <title>The Global Catalogue of Microorganisms (GCM) 10K type strain sequencing project: providing services to taxonomists for standard genome sequencing and annotation.</title>
        <authorList>
            <consortium name="The Broad Institute Genomics Platform"/>
            <consortium name="The Broad Institute Genome Sequencing Center for Infectious Disease"/>
            <person name="Wu L."/>
            <person name="Ma J."/>
        </authorList>
    </citation>
    <scope>NUCLEOTIDE SEQUENCE [LARGE SCALE GENOMIC DNA]</scope>
    <source>
        <strain evidence="3">CGMCC 1.12295</strain>
    </source>
</reference>